<gene>
    <name evidence="7" type="ORF">EDD80_104156</name>
</gene>
<dbReference type="Pfam" id="PF01029">
    <property type="entry name" value="NusB"/>
    <property type="match status" value="1"/>
</dbReference>
<dbReference type="NCBIfam" id="TIGR01951">
    <property type="entry name" value="nusB"/>
    <property type="match status" value="1"/>
</dbReference>
<keyword evidence="4" id="KW-0805">Transcription regulation</keyword>
<proteinExistence type="inferred from homology"/>
<name>A0A4R3KSN4_9SPHI</name>
<dbReference type="Gene3D" id="1.10.940.10">
    <property type="entry name" value="NusB-like"/>
    <property type="match status" value="1"/>
</dbReference>
<dbReference type="InterPro" id="IPR006027">
    <property type="entry name" value="NusB_RsmB_TIM44"/>
</dbReference>
<comment type="caution">
    <text evidence="7">The sequence shown here is derived from an EMBL/GenBank/DDBJ whole genome shotgun (WGS) entry which is preliminary data.</text>
</comment>
<dbReference type="AlphaFoldDB" id="A0A4R3KSN4"/>
<keyword evidence="8" id="KW-1185">Reference proteome</keyword>
<dbReference type="Proteomes" id="UP000295807">
    <property type="component" value="Unassembled WGS sequence"/>
</dbReference>
<comment type="similarity">
    <text evidence="1">Belongs to the NusB family.</text>
</comment>
<evidence type="ECO:0000256" key="1">
    <source>
        <dbReference type="ARBA" id="ARBA00005952"/>
    </source>
</evidence>
<dbReference type="PANTHER" id="PTHR11078">
    <property type="entry name" value="N UTILIZATION SUBSTANCE PROTEIN B-RELATED"/>
    <property type="match status" value="1"/>
</dbReference>
<evidence type="ECO:0000313" key="7">
    <source>
        <dbReference type="EMBL" id="TCS87806.1"/>
    </source>
</evidence>
<evidence type="ECO:0000256" key="3">
    <source>
        <dbReference type="ARBA" id="ARBA00022884"/>
    </source>
</evidence>
<evidence type="ECO:0000256" key="2">
    <source>
        <dbReference type="ARBA" id="ARBA00022814"/>
    </source>
</evidence>
<protein>
    <submittedName>
        <fullName evidence="7">NusB antitermination factor</fullName>
    </submittedName>
</protein>
<organism evidence="7 8">
    <name type="scientific">Anseongella ginsenosidimutans</name>
    <dbReference type="NCBI Taxonomy" id="496056"/>
    <lineage>
        <taxon>Bacteria</taxon>
        <taxon>Pseudomonadati</taxon>
        <taxon>Bacteroidota</taxon>
        <taxon>Sphingobacteriia</taxon>
        <taxon>Sphingobacteriales</taxon>
        <taxon>Sphingobacteriaceae</taxon>
        <taxon>Anseongella</taxon>
    </lineage>
</organism>
<dbReference type="GO" id="GO:0031564">
    <property type="term" value="P:transcription antitermination"/>
    <property type="evidence" value="ECO:0007669"/>
    <property type="project" value="UniProtKB-KW"/>
</dbReference>
<keyword evidence="3" id="KW-0694">RNA-binding</keyword>
<feature type="domain" description="NusB/RsmB/TIM44" evidence="6">
    <location>
        <begin position="192"/>
        <end position="282"/>
    </location>
</feature>
<keyword evidence="2" id="KW-0889">Transcription antitermination</keyword>
<keyword evidence="5" id="KW-0804">Transcription</keyword>
<dbReference type="InterPro" id="IPR035926">
    <property type="entry name" value="NusB-like_sf"/>
</dbReference>
<dbReference type="GO" id="GO:0005829">
    <property type="term" value="C:cytosol"/>
    <property type="evidence" value="ECO:0007669"/>
    <property type="project" value="TreeGrafter"/>
</dbReference>
<dbReference type="EMBL" id="SMAD01000004">
    <property type="protein sequence ID" value="TCS87806.1"/>
    <property type="molecule type" value="Genomic_DNA"/>
</dbReference>
<dbReference type="SUPFAM" id="SSF48013">
    <property type="entry name" value="NusB-like"/>
    <property type="match status" value="1"/>
</dbReference>
<dbReference type="GO" id="GO:0006353">
    <property type="term" value="P:DNA-templated transcription termination"/>
    <property type="evidence" value="ECO:0007669"/>
    <property type="project" value="InterPro"/>
</dbReference>
<dbReference type="InterPro" id="IPR011605">
    <property type="entry name" value="NusB_fam"/>
</dbReference>
<sequence>MQVLYSYQQSQGKELSFFEKQLLNQVNKVYEQYLFLLLLLVRIAQYAEEDARERASKYIPTGDDLNANTRIASNTFILLLESDENFRQAVKSRKVFIPNEQELVRTLFRELSTSPEYAVYCSQEDRSVESERAFISVVFRQVVNRSAVLEQTLEEQDINWPVNKEVVRSMVKKTLKTYGPDSRQLSPISQNWPEDKDFIVTLLRQTAEHDAEFQGYIAAKTENWDVERIALMDTILMKMTLCELLKFPDIPVKVSINEYIEISKEFSTPKSKMFINGILDKILIDLRKTKKIIKSGRGLIE</sequence>
<reference evidence="7 8" key="1">
    <citation type="submission" date="2019-03" db="EMBL/GenBank/DDBJ databases">
        <title>Genomic Encyclopedia of Type Strains, Phase IV (KMG-IV): sequencing the most valuable type-strain genomes for metagenomic binning, comparative biology and taxonomic classification.</title>
        <authorList>
            <person name="Goeker M."/>
        </authorList>
    </citation>
    <scope>NUCLEOTIDE SEQUENCE [LARGE SCALE GENOMIC DNA]</scope>
    <source>
        <strain evidence="7 8">DSM 21100</strain>
    </source>
</reference>
<evidence type="ECO:0000256" key="4">
    <source>
        <dbReference type="ARBA" id="ARBA00023015"/>
    </source>
</evidence>
<evidence type="ECO:0000259" key="6">
    <source>
        <dbReference type="Pfam" id="PF01029"/>
    </source>
</evidence>
<evidence type="ECO:0000313" key="8">
    <source>
        <dbReference type="Proteomes" id="UP000295807"/>
    </source>
</evidence>
<evidence type="ECO:0000256" key="5">
    <source>
        <dbReference type="ARBA" id="ARBA00023163"/>
    </source>
</evidence>
<accession>A0A4R3KSN4</accession>
<dbReference type="PANTHER" id="PTHR11078:SF3">
    <property type="entry name" value="ANTITERMINATION NUSB DOMAIN-CONTAINING PROTEIN"/>
    <property type="match status" value="1"/>
</dbReference>
<dbReference type="GO" id="GO:0003723">
    <property type="term" value="F:RNA binding"/>
    <property type="evidence" value="ECO:0007669"/>
    <property type="project" value="UniProtKB-KW"/>
</dbReference>